<name>A0A6A3CLV6_HIBSY</name>
<accession>A0A6A3CLV6</accession>
<protein>
    <submittedName>
        <fullName evidence="5">Uncharacterized protein</fullName>
    </submittedName>
</protein>
<dbReference type="GO" id="GO:0008295">
    <property type="term" value="P:spermidine biosynthetic process"/>
    <property type="evidence" value="ECO:0007669"/>
    <property type="project" value="UniProtKB-KW"/>
</dbReference>
<dbReference type="InterPro" id="IPR048283">
    <property type="entry name" value="AdoMetDC-like"/>
</dbReference>
<dbReference type="UniPathway" id="UPA00331">
    <property type="reaction ID" value="UER00451"/>
</dbReference>
<keyword evidence="4" id="KW-0620">Polyamine biosynthesis</keyword>
<evidence type="ECO:0000256" key="2">
    <source>
        <dbReference type="ARBA" id="ARBA00008466"/>
    </source>
</evidence>
<dbReference type="GO" id="GO:0005829">
    <property type="term" value="C:cytosol"/>
    <property type="evidence" value="ECO:0007669"/>
    <property type="project" value="TreeGrafter"/>
</dbReference>
<keyword evidence="3" id="KW-0745">Spermidine biosynthesis</keyword>
<dbReference type="Gene3D" id="3.60.90.10">
    <property type="entry name" value="S-adenosylmethionine decarboxylase"/>
    <property type="match status" value="2"/>
</dbReference>
<dbReference type="PANTHER" id="PTHR11570">
    <property type="entry name" value="S-ADENOSYLMETHIONINE DECARBOXYLASE"/>
    <property type="match status" value="1"/>
</dbReference>
<keyword evidence="6" id="KW-1185">Reference proteome</keyword>
<dbReference type="SUPFAM" id="SSF56276">
    <property type="entry name" value="S-adenosylmethionine decarboxylase"/>
    <property type="match status" value="2"/>
</dbReference>
<dbReference type="PROSITE" id="PS01336">
    <property type="entry name" value="ADOMETDC"/>
    <property type="match status" value="1"/>
</dbReference>
<dbReference type="AlphaFoldDB" id="A0A6A3CLV6"/>
<gene>
    <name evidence="5" type="ORF">F3Y22_tig00003715pilonHSYRG00299</name>
</gene>
<evidence type="ECO:0000313" key="6">
    <source>
        <dbReference type="Proteomes" id="UP000436088"/>
    </source>
</evidence>
<dbReference type="GO" id="GO:0006597">
    <property type="term" value="P:spermine biosynthetic process"/>
    <property type="evidence" value="ECO:0007669"/>
    <property type="project" value="TreeGrafter"/>
</dbReference>
<reference evidence="5" key="1">
    <citation type="submission" date="2019-09" db="EMBL/GenBank/DDBJ databases">
        <title>Draft genome information of white flower Hibiscus syriacus.</title>
        <authorList>
            <person name="Kim Y.-M."/>
        </authorList>
    </citation>
    <scope>NUCLEOTIDE SEQUENCE [LARGE SCALE GENOMIC DNA]</scope>
    <source>
        <strain evidence="5">YM2019G1</strain>
    </source>
</reference>
<evidence type="ECO:0000256" key="3">
    <source>
        <dbReference type="ARBA" id="ARBA00023066"/>
    </source>
</evidence>
<dbReference type="Pfam" id="PF01536">
    <property type="entry name" value="SAM_decarbox"/>
    <property type="match status" value="1"/>
</dbReference>
<organism evidence="5 6">
    <name type="scientific">Hibiscus syriacus</name>
    <name type="common">Rose of Sharon</name>
    <dbReference type="NCBI Taxonomy" id="106335"/>
    <lineage>
        <taxon>Eukaryota</taxon>
        <taxon>Viridiplantae</taxon>
        <taxon>Streptophyta</taxon>
        <taxon>Embryophyta</taxon>
        <taxon>Tracheophyta</taxon>
        <taxon>Spermatophyta</taxon>
        <taxon>Magnoliopsida</taxon>
        <taxon>eudicotyledons</taxon>
        <taxon>Gunneridae</taxon>
        <taxon>Pentapetalae</taxon>
        <taxon>rosids</taxon>
        <taxon>malvids</taxon>
        <taxon>Malvales</taxon>
        <taxon>Malvaceae</taxon>
        <taxon>Malvoideae</taxon>
        <taxon>Hibiscus</taxon>
    </lineage>
</organism>
<evidence type="ECO:0000313" key="5">
    <source>
        <dbReference type="EMBL" id="KAE8729494.1"/>
    </source>
</evidence>
<dbReference type="InterPro" id="IPR018166">
    <property type="entry name" value="S-AdoMet_deCO2ase_CS"/>
</dbReference>
<sequence length="94" mass="10826">MGFRLIDFESLEQVLHVVNFTIVFAVGNHFFDAYVLSESSLFVYPTKIIIKTYGITQHLKSVRPCDYSMNGVDDNFYSTIYVTPEDGYNYASFD</sequence>
<comment type="similarity">
    <text evidence="2">Belongs to the eukaryotic AdoMetDC family.</text>
</comment>
<proteinExistence type="inferred from homology"/>
<evidence type="ECO:0000256" key="4">
    <source>
        <dbReference type="ARBA" id="ARBA00023115"/>
    </source>
</evidence>
<comment type="caution">
    <text evidence="5">The sequence shown here is derived from an EMBL/GenBank/DDBJ whole genome shotgun (WGS) entry which is preliminary data.</text>
</comment>
<evidence type="ECO:0000256" key="1">
    <source>
        <dbReference type="ARBA" id="ARBA00004911"/>
    </source>
</evidence>
<dbReference type="Proteomes" id="UP000436088">
    <property type="component" value="Unassembled WGS sequence"/>
</dbReference>
<comment type="pathway">
    <text evidence="1">Amine and polyamine biosynthesis; S-adenosylmethioninamine biosynthesis; S-adenosylmethioninamine from S-adenosyl-L-methionine: step 1/1.</text>
</comment>
<dbReference type="InterPro" id="IPR016067">
    <property type="entry name" value="S-AdoMet_deCO2ase_core"/>
</dbReference>
<dbReference type="EMBL" id="VEPZ02000229">
    <property type="protein sequence ID" value="KAE8729494.1"/>
    <property type="molecule type" value="Genomic_DNA"/>
</dbReference>
<dbReference type="PANTHER" id="PTHR11570:SF38">
    <property type="entry name" value="S-ADENOSYLMETHIONINE DECARBOXYLASE PROENZYME 4"/>
    <property type="match status" value="1"/>
</dbReference>
<dbReference type="GO" id="GO:0004014">
    <property type="term" value="F:adenosylmethionine decarboxylase activity"/>
    <property type="evidence" value="ECO:0007669"/>
    <property type="project" value="InterPro"/>
</dbReference>